<keyword evidence="2" id="KW-1185">Reference proteome</keyword>
<dbReference type="AlphaFoldDB" id="A0A5J9SSM5"/>
<feature type="non-terminal residue" evidence="1">
    <location>
        <position position="1"/>
    </location>
</feature>
<sequence>MSQSDYGEGDNQGLFENGKEEVELQKKLEVEICQGEKLKAKKNNCGEKVIRTLNNDFDGMGLEDLKSFHDKLDEVQSIFKDRT</sequence>
<evidence type="ECO:0000313" key="1">
    <source>
        <dbReference type="EMBL" id="TVU02021.1"/>
    </source>
</evidence>
<evidence type="ECO:0000313" key="2">
    <source>
        <dbReference type="Proteomes" id="UP000324897"/>
    </source>
</evidence>
<proteinExistence type="predicted"/>
<gene>
    <name evidence="1" type="ORF">EJB05_52556</name>
</gene>
<reference evidence="1 2" key="1">
    <citation type="journal article" date="2019" name="Sci. Rep.">
        <title>A high-quality genome of Eragrostis curvula grass provides insights into Poaceae evolution and supports new strategies to enhance forage quality.</title>
        <authorList>
            <person name="Carballo J."/>
            <person name="Santos B.A.C.M."/>
            <person name="Zappacosta D."/>
            <person name="Garbus I."/>
            <person name="Selva J.P."/>
            <person name="Gallo C.A."/>
            <person name="Diaz A."/>
            <person name="Albertini E."/>
            <person name="Caccamo M."/>
            <person name="Echenique V."/>
        </authorList>
    </citation>
    <scope>NUCLEOTIDE SEQUENCE [LARGE SCALE GENOMIC DNA]</scope>
    <source>
        <strain evidence="2">cv. Victoria</strain>
        <tissue evidence="1">Leaf</tissue>
    </source>
</reference>
<accession>A0A5J9SSM5</accession>
<dbReference type="Proteomes" id="UP000324897">
    <property type="component" value="Unassembled WGS sequence"/>
</dbReference>
<protein>
    <submittedName>
        <fullName evidence="1">Uncharacterized protein</fullName>
    </submittedName>
</protein>
<dbReference type="EMBL" id="RWGY01000363">
    <property type="protein sequence ID" value="TVU02021.1"/>
    <property type="molecule type" value="Genomic_DNA"/>
</dbReference>
<comment type="caution">
    <text evidence="1">The sequence shown here is derived from an EMBL/GenBank/DDBJ whole genome shotgun (WGS) entry which is preliminary data.</text>
</comment>
<name>A0A5J9SSM5_9POAL</name>
<organism evidence="1 2">
    <name type="scientific">Eragrostis curvula</name>
    <name type="common">weeping love grass</name>
    <dbReference type="NCBI Taxonomy" id="38414"/>
    <lineage>
        <taxon>Eukaryota</taxon>
        <taxon>Viridiplantae</taxon>
        <taxon>Streptophyta</taxon>
        <taxon>Embryophyta</taxon>
        <taxon>Tracheophyta</taxon>
        <taxon>Spermatophyta</taxon>
        <taxon>Magnoliopsida</taxon>
        <taxon>Liliopsida</taxon>
        <taxon>Poales</taxon>
        <taxon>Poaceae</taxon>
        <taxon>PACMAD clade</taxon>
        <taxon>Chloridoideae</taxon>
        <taxon>Eragrostideae</taxon>
        <taxon>Eragrostidinae</taxon>
        <taxon>Eragrostis</taxon>
    </lineage>
</organism>
<dbReference type="OrthoDB" id="673391at2759"/>
<dbReference type="Gramene" id="TVU02021">
    <property type="protein sequence ID" value="TVU02021"/>
    <property type="gene ID" value="EJB05_52556"/>
</dbReference>